<dbReference type="AlphaFoldDB" id="G7YFB5"/>
<accession>G7YFB5</accession>
<proteinExistence type="inferred from homology"/>
<keyword evidence="7" id="KW-1185">Reference proteome</keyword>
<keyword evidence="4" id="KW-0539">Nucleus</keyword>
<evidence type="ECO:0000313" key="7">
    <source>
        <dbReference type="Proteomes" id="UP000008909"/>
    </source>
</evidence>
<feature type="compositionally biased region" description="Acidic residues" evidence="5">
    <location>
        <begin position="694"/>
        <end position="709"/>
    </location>
</feature>
<dbReference type="EMBL" id="DF143180">
    <property type="protein sequence ID" value="GAA51648.1"/>
    <property type="molecule type" value="Genomic_DNA"/>
</dbReference>
<feature type="compositionally biased region" description="Basic residues" evidence="5">
    <location>
        <begin position="773"/>
        <end position="792"/>
    </location>
</feature>
<dbReference type="Proteomes" id="UP000008909">
    <property type="component" value="Unassembled WGS sequence"/>
</dbReference>
<comment type="subcellular location">
    <subcellularLocation>
        <location evidence="1">Nucleus</location>
    </subcellularLocation>
</comment>
<reference evidence="6" key="1">
    <citation type="journal article" date="2011" name="Genome Biol.">
        <title>The draft genome of the carcinogenic human liver fluke Clonorchis sinensis.</title>
        <authorList>
            <person name="Wang X."/>
            <person name="Chen W."/>
            <person name="Huang Y."/>
            <person name="Sun J."/>
            <person name="Men J."/>
            <person name="Liu H."/>
            <person name="Luo F."/>
            <person name="Guo L."/>
            <person name="Lv X."/>
            <person name="Deng C."/>
            <person name="Zhou C."/>
            <person name="Fan Y."/>
            <person name="Li X."/>
            <person name="Huang L."/>
            <person name="Hu Y."/>
            <person name="Liang C."/>
            <person name="Hu X."/>
            <person name="Xu J."/>
            <person name="Yu X."/>
        </authorList>
    </citation>
    <scope>NUCLEOTIDE SEQUENCE [LARGE SCALE GENOMIC DNA]</scope>
    <source>
        <strain evidence="6">Henan</strain>
    </source>
</reference>
<dbReference type="PANTHER" id="PTHR23188">
    <property type="entry name" value="RNA POLYMERASE II-ASSOCIATED FACTOR 1 HOMOLOG"/>
    <property type="match status" value="1"/>
</dbReference>
<dbReference type="GO" id="GO:0003682">
    <property type="term" value="F:chromatin binding"/>
    <property type="evidence" value="ECO:0007669"/>
    <property type="project" value="TreeGrafter"/>
</dbReference>
<reference key="2">
    <citation type="submission" date="2011-10" db="EMBL/GenBank/DDBJ databases">
        <title>The genome and transcriptome sequence of Clonorchis sinensis provide insights into the carcinogenic liver fluke.</title>
        <authorList>
            <person name="Wang X."/>
            <person name="Huang Y."/>
            <person name="Chen W."/>
            <person name="Liu H."/>
            <person name="Guo L."/>
            <person name="Chen Y."/>
            <person name="Luo F."/>
            <person name="Zhou W."/>
            <person name="Sun J."/>
            <person name="Mao Q."/>
            <person name="Liang P."/>
            <person name="Zhou C."/>
            <person name="Tian Y."/>
            <person name="Men J."/>
            <person name="Lv X."/>
            <person name="Huang L."/>
            <person name="Zhou J."/>
            <person name="Hu Y."/>
            <person name="Li R."/>
            <person name="Zhang F."/>
            <person name="Lei H."/>
            <person name="Li X."/>
            <person name="Hu X."/>
            <person name="Liang C."/>
            <person name="Xu J."/>
            <person name="Wu Z."/>
            <person name="Yu X."/>
        </authorList>
    </citation>
    <scope>NUCLEOTIDE SEQUENCE</scope>
    <source>
        <strain>Henan</strain>
    </source>
</reference>
<feature type="compositionally biased region" description="Acidic residues" evidence="5">
    <location>
        <begin position="796"/>
        <end position="807"/>
    </location>
</feature>
<dbReference type="PANTHER" id="PTHR23188:SF12">
    <property type="entry name" value="RNA POLYMERASE II-ASSOCIATED FACTOR 1 HOMOLOG"/>
    <property type="match status" value="1"/>
</dbReference>
<evidence type="ECO:0000256" key="3">
    <source>
        <dbReference type="ARBA" id="ARBA00020462"/>
    </source>
</evidence>
<dbReference type="GO" id="GO:0006368">
    <property type="term" value="P:transcription elongation by RNA polymerase II"/>
    <property type="evidence" value="ECO:0007669"/>
    <property type="project" value="InterPro"/>
</dbReference>
<evidence type="ECO:0000256" key="4">
    <source>
        <dbReference type="ARBA" id="ARBA00023242"/>
    </source>
</evidence>
<dbReference type="GO" id="GO:0016593">
    <property type="term" value="C:Cdc73/Paf1 complex"/>
    <property type="evidence" value="ECO:0007669"/>
    <property type="project" value="InterPro"/>
</dbReference>
<feature type="compositionally biased region" description="Acidic residues" evidence="5">
    <location>
        <begin position="836"/>
        <end position="850"/>
    </location>
</feature>
<comment type="similarity">
    <text evidence="2">Belongs to the PAF1 family.</text>
</comment>
<evidence type="ECO:0000313" key="6">
    <source>
        <dbReference type="EMBL" id="GAA51648.1"/>
    </source>
</evidence>
<organism evidence="6 7">
    <name type="scientific">Clonorchis sinensis</name>
    <name type="common">Chinese liver fluke</name>
    <dbReference type="NCBI Taxonomy" id="79923"/>
    <lineage>
        <taxon>Eukaryota</taxon>
        <taxon>Metazoa</taxon>
        <taxon>Spiralia</taxon>
        <taxon>Lophotrochozoa</taxon>
        <taxon>Platyhelminthes</taxon>
        <taxon>Trematoda</taxon>
        <taxon>Digenea</taxon>
        <taxon>Opisthorchiida</taxon>
        <taxon>Opisthorchiata</taxon>
        <taxon>Opisthorchiidae</taxon>
        <taxon>Clonorchis</taxon>
    </lineage>
</organism>
<feature type="compositionally biased region" description="Basic and acidic residues" evidence="5">
    <location>
        <begin position="710"/>
        <end position="733"/>
    </location>
</feature>
<evidence type="ECO:0000256" key="1">
    <source>
        <dbReference type="ARBA" id="ARBA00004123"/>
    </source>
</evidence>
<feature type="compositionally biased region" description="Polar residues" evidence="5">
    <location>
        <begin position="821"/>
        <end position="835"/>
    </location>
</feature>
<evidence type="ECO:0000256" key="2">
    <source>
        <dbReference type="ARBA" id="ARBA00007560"/>
    </source>
</evidence>
<gene>
    <name evidence="6" type="ORF">CLF_106538</name>
</gene>
<protein>
    <recommendedName>
        <fullName evidence="3">RNA polymerase II-associated factor 1 homolog</fullName>
    </recommendedName>
</protein>
<dbReference type="GO" id="GO:0000993">
    <property type="term" value="F:RNA polymerase II complex binding"/>
    <property type="evidence" value="ECO:0007669"/>
    <property type="project" value="TreeGrafter"/>
</dbReference>
<sequence>MVDARISIPPSNEYDGPRKSLKRQMVKSLRKGQELWCASKAREMEKAFATGNSGTLYQLIRSTGPRKAAVIETISEKGGSLINSQKRRLERWAEHFNCPFSCSPATQAVEILHTDEWNVDPNLPPEEEIRLGQPGSVPPLVLPSGGMQLGTEMVLKLNDYYIFYRKFSTNYVIIVGGEKQLPSQQTTGDLPLICSKAERLYTTVTTDSDDEDDADNSPDLNSRCEDATWIRSLMTTTVVHGSVQCYGEPCANGRVLNELKWYREKKVDVCFCRQRVYCEAVKMRIEKSGIGVWLGHSCSLSTSQCSLTMTLLQKNGRTDEKVEDYPQDRAKELRVESLLCRLKYRNTLPELPFDPKFLAYPLEPSRFLQYVATSLERNYKHELLTETDVGVDVDLIDPDVFKIDKSVKLHPDDERLLEDDTPAAINARKSRHQKSVSWLRRTEYISTEMYNRWNKSDKVESKLGYSVKRHLNEEIVYRDRESQIAAIEATFRAAKKPITKHYSKPNVHAVEVLPVLPDFTLWRYPCAQVIFDDDPARKNKSNAEQKEEVNQAMIRGMVDESGDHFVAYFLPTESTKQLRRLDIENHVPYTEGAAYEYELAREYNWNVKNKTMANYEENYFFVFRKDGVFYNELETRVRLSKRRKLTQSGSFMTGGGGGGGALPAPKTRLIVHHRDFTDEELKAQTDRLYMLEHDVEDEEEEDEDEEEEDGAHRAHERSGDTEHGSPSEGHSEGCEDELHDPADNDAQEEDTDEFRETQSEGSEVEEVPARSSHSAKKSMAKRSPTKSRHAKKALVSDDDFTDTDDEEVPNKPSKTHKPASGQRTTAPPVKTSQVFDSDDEDESDLSDLSD</sequence>
<evidence type="ECO:0000256" key="5">
    <source>
        <dbReference type="SAM" id="MobiDB-lite"/>
    </source>
</evidence>
<dbReference type="InterPro" id="IPR007133">
    <property type="entry name" value="RNA_pol_II-assoc_Paf1"/>
</dbReference>
<feature type="compositionally biased region" description="Acidic residues" evidence="5">
    <location>
        <begin position="734"/>
        <end position="753"/>
    </location>
</feature>
<feature type="region of interest" description="Disordered" evidence="5">
    <location>
        <begin position="694"/>
        <end position="850"/>
    </location>
</feature>
<dbReference type="Pfam" id="PF03985">
    <property type="entry name" value="Paf1"/>
    <property type="match status" value="1"/>
</dbReference>
<name>G7YFB5_CLOSI</name>